<dbReference type="PROSITE" id="PS50110">
    <property type="entry name" value="RESPONSE_REGULATORY"/>
    <property type="match status" value="1"/>
</dbReference>
<dbReference type="Proteomes" id="UP001055460">
    <property type="component" value="Chromosome"/>
</dbReference>
<dbReference type="InterPro" id="IPR050595">
    <property type="entry name" value="Bact_response_regulator"/>
</dbReference>
<dbReference type="SMART" id="SM00448">
    <property type="entry name" value="REC"/>
    <property type="match status" value="1"/>
</dbReference>
<dbReference type="OrthoDB" id="7774278at2"/>
<organism evidence="6 7">
    <name type="scientific">Ensifer adhaerens</name>
    <name type="common">Sinorhizobium morelense</name>
    <dbReference type="NCBI Taxonomy" id="106592"/>
    <lineage>
        <taxon>Bacteria</taxon>
        <taxon>Pseudomonadati</taxon>
        <taxon>Pseudomonadota</taxon>
        <taxon>Alphaproteobacteria</taxon>
        <taxon>Hyphomicrobiales</taxon>
        <taxon>Rhizobiaceae</taxon>
        <taxon>Sinorhizobium/Ensifer group</taxon>
        <taxon>Ensifer</taxon>
    </lineage>
</organism>
<dbReference type="RefSeq" id="WP_060516061.1">
    <property type="nucleotide sequence ID" value="NZ_CP098807.1"/>
</dbReference>
<proteinExistence type="predicted"/>
<feature type="modified residue" description="4-aspartylphosphate" evidence="4">
    <location>
        <position position="54"/>
    </location>
</feature>
<evidence type="ECO:0000256" key="2">
    <source>
        <dbReference type="ARBA" id="ARBA00023015"/>
    </source>
</evidence>
<keyword evidence="3" id="KW-0804">Transcription</keyword>
<dbReference type="SUPFAM" id="SSF52172">
    <property type="entry name" value="CheY-like"/>
    <property type="match status" value="1"/>
</dbReference>
<evidence type="ECO:0000259" key="5">
    <source>
        <dbReference type="PROSITE" id="PS50110"/>
    </source>
</evidence>
<accession>A0A9Q8Y405</accession>
<reference evidence="6" key="1">
    <citation type="submission" date="2022-06" db="EMBL/GenBank/DDBJ databases">
        <title>Physiological and biochemical characterization and genomic elucidation of a strain of the genus Ensifer adhaerens M8 that combines arsenic oxidation and chromium reduction.</title>
        <authorList>
            <person name="Li X."/>
            <person name="Yu c."/>
        </authorList>
    </citation>
    <scope>NUCLEOTIDE SEQUENCE</scope>
    <source>
        <strain evidence="6">M8</strain>
    </source>
</reference>
<dbReference type="GO" id="GO:0000160">
    <property type="term" value="P:phosphorelay signal transduction system"/>
    <property type="evidence" value="ECO:0007669"/>
    <property type="project" value="InterPro"/>
</dbReference>
<sequence length="118" mass="12500">MSKSVLLVEDEFLIAMDLELLLERHGWHVLGPAATVKQALQLLRSAEPAVAILDVTLKDGTVTPVAEALRAQSVPFVLASAYEKPEQVGGEVLAGAVNVGKPADTRALLSALEQAMQT</sequence>
<keyword evidence="2" id="KW-0805">Transcription regulation</keyword>
<evidence type="ECO:0000256" key="4">
    <source>
        <dbReference type="PROSITE-ProRule" id="PRU00169"/>
    </source>
</evidence>
<dbReference type="Pfam" id="PF00072">
    <property type="entry name" value="Response_reg"/>
    <property type="match status" value="1"/>
</dbReference>
<dbReference type="EMBL" id="CP098807">
    <property type="protein sequence ID" value="USJ21703.1"/>
    <property type="molecule type" value="Genomic_DNA"/>
</dbReference>
<feature type="domain" description="Response regulatory" evidence="5">
    <location>
        <begin position="4"/>
        <end position="116"/>
    </location>
</feature>
<evidence type="ECO:0000256" key="1">
    <source>
        <dbReference type="ARBA" id="ARBA00022553"/>
    </source>
</evidence>
<dbReference type="Gene3D" id="3.40.50.2300">
    <property type="match status" value="1"/>
</dbReference>
<dbReference type="InterPro" id="IPR011006">
    <property type="entry name" value="CheY-like_superfamily"/>
</dbReference>
<keyword evidence="1 4" id="KW-0597">Phosphoprotein</keyword>
<dbReference type="PANTHER" id="PTHR44591:SF3">
    <property type="entry name" value="RESPONSE REGULATORY DOMAIN-CONTAINING PROTEIN"/>
    <property type="match status" value="1"/>
</dbReference>
<dbReference type="InterPro" id="IPR001789">
    <property type="entry name" value="Sig_transdc_resp-reg_receiver"/>
</dbReference>
<evidence type="ECO:0000313" key="7">
    <source>
        <dbReference type="Proteomes" id="UP001055460"/>
    </source>
</evidence>
<protein>
    <submittedName>
        <fullName evidence="6">Response regulator</fullName>
    </submittedName>
</protein>
<evidence type="ECO:0000256" key="3">
    <source>
        <dbReference type="ARBA" id="ARBA00023163"/>
    </source>
</evidence>
<name>A0A9Q8Y405_ENSAD</name>
<dbReference type="PANTHER" id="PTHR44591">
    <property type="entry name" value="STRESS RESPONSE REGULATOR PROTEIN 1"/>
    <property type="match status" value="1"/>
</dbReference>
<dbReference type="AlphaFoldDB" id="A0A9Q8Y405"/>
<evidence type="ECO:0000313" key="6">
    <source>
        <dbReference type="EMBL" id="USJ21703.1"/>
    </source>
</evidence>
<gene>
    <name evidence="6" type="ORF">NE863_10230</name>
</gene>